<protein>
    <submittedName>
        <fullName evidence="1">Uncharacterized protein</fullName>
    </submittedName>
</protein>
<sequence>MRLPTGVVQVPVGRRKRATMPIPVAPIRPGAGRTVEPVFLIEVQQRFRTPPGTRFAPRKSHGFEYGCYPGGYRFRFAKISGP</sequence>
<comment type="caution">
    <text evidence="1">The sequence shown here is derived from an EMBL/GenBank/DDBJ whole genome shotgun (WGS) entry which is preliminary data.</text>
</comment>
<evidence type="ECO:0000313" key="1">
    <source>
        <dbReference type="EMBL" id="NEU70130.1"/>
    </source>
</evidence>
<proteinExistence type="predicted"/>
<dbReference type="AlphaFoldDB" id="A0A6M0IP32"/>
<evidence type="ECO:0000313" key="2">
    <source>
        <dbReference type="Proteomes" id="UP000477386"/>
    </source>
</evidence>
<keyword evidence="2" id="KW-1185">Reference proteome</keyword>
<name>A0A6M0IP32_9BACT</name>
<dbReference type="EMBL" id="JAAGNZ010000003">
    <property type="protein sequence ID" value="NEU70130.1"/>
    <property type="molecule type" value="Genomic_DNA"/>
</dbReference>
<reference evidence="1 2" key="1">
    <citation type="submission" date="2020-02" db="EMBL/GenBank/DDBJ databases">
        <title>Draft genome sequence of two Spirosoma agri KCTC 52727 and Spirosoma terrae KCTC 52035.</title>
        <authorList>
            <person name="Rojas J."/>
            <person name="Ambika Manirajan B."/>
            <person name="Ratering S."/>
            <person name="Suarez C."/>
            <person name="Schnell S."/>
        </authorList>
    </citation>
    <scope>NUCLEOTIDE SEQUENCE [LARGE SCALE GENOMIC DNA]</scope>
    <source>
        <strain evidence="1 2">KCTC 52727</strain>
    </source>
</reference>
<dbReference type="Proteomes" id="UP000477386">
    <property type="component" value="Unassembled WGS sequence"/>
</dbReference>
<gene>
    <name evidence="1" type="ORF">GK091_24855</name>
</gene>
<accession>A0A6M0IP32</accession>
<dbReference type="RefSeq" id="WP_164043333.1">
    <property type="nucleotide sequence ID" value="NZ_JAAGNZ010000003.1"/>
</dbReference>
<organism evidence="1 2">
    <name type="scientific">Spirosoma agri</name>
    <dbReference type="NCBI Taxonomy" id="1987381"/>
    <lineage>
        <taxon>Bacteria</taxon>
        <taxon>Pseudomonadati</taxon>
        <taxon>Bacteroidota</taxon>
        <taxon>Cytophagia</taxon>
        <taxon>Cytophagales</taxon>
        <taxon>Cytophagaceae</taxon>
        <taxon>Spirosoma</taxon>
    </lineage>
</organism>